<gene>
    <name evidence="1" type="ORF">SAMN06295970_1299</name>
</gene>
<proteinExistence type="predicted"/>
<name>A0ABY1QTJ9_9BURK</name>
<dbReference type="EMBL" id="FXUL01000029">
    <property type="protein sequence ID" value="SMP78524.1"/>
    <property type="molecule type" value="Genomic_DNA"/>
</dbReference>
<keyword evidence="2" id="KW-1185">Reference proteome</keyword>
<evidence type="ECO:0000313" key="2">
    <source>
        <dbReference type="Proteomes" id="UP001158049"/>
    </source>
</evidence>
<protein>
    <submittedName>
        <fullName evidence="1">Uncharacterized protein</fullName>
    </submittedName>
</protein>
<sequence>MVEKKSKSRMHLLTEGVAIVPAGLGNLVADTGALAQLMPPEWVREWRDSEP</sequence>
<accession>A0ABY1QTJ9</accession>
<organism evidence="1 2">
    <name type="scientific">Noviherbaspirillum suwonense</name>
    <dbReference type="NCBI Taxonomy" id="1224511"/>
    <lineage>
        <taxon>Bacteria</taxon>
        <taxon>Pseudomonadati</taxon>
        <taxon>Pseudomonadota</taxon>
        <taxon>Betaproteobacteria</taxon>
        <taxon>Burkholderiales</taxon>
        <taxon>Oxalobacteraceae</taxon>
        <taxon>Noviherbaspirillum</taxon>
    </lineage>
</organism>
<dbReference type="Proteomes" id="UP001158049">
    <property type="component" value="Unassembled WGS sequence"/>
</dbReference>
<comment type="caution">
    <text evidence="1">The sequence shown here is derived from an EMBL/GenBank/DDBJ whole genome shotgun (WGS) entry which is preliminary data.</text>
</comment>
<evidence type="ECO:0000313" key="1">
    <source>
        <dbReference type="EMBL" id="SMP78524.1"/>
    </source>
</evidence>
<reference evidence="1 2" key="1">
    <citation type="submission" date="2017-05" db="EMBL/GenBank/DDBJ databases">
        <authorList>
            <person name="Varghese N."/>
            <person name="Submissions S."/>
        </authorList>
    </citation>
    <scope>NUCLEOTIDE SEQUENCE [LARGE SCALE GENOMIC DNA]</scope>
    <source>
        <strain evidence="1 2">DSM 26001</strain>
    </source>
</reference>